<dbReference type="PANTHER" id="PTHR47989">
    <property type="entry name" value="OS01G0750732 PROTEIN"/>
    <property type="match status" value="1"/>
</dbReference>
<dbReference type="FunFam" id="3.30.200.20:FF:000039">
    <property type="entry name" value="receptor-like protein kinase FERONIA"/>
    <property type="match status" value="1"/>
</dbReference>
<reference evidence="9" key="2">
    <citation type="submission" date="2020-08" db="EMBL/GenBank/DDBJ databases">
        <title>Plant Genome Project.</title>
        <authorList>
            <person name="Zhang R.-G."/>
        </authorList>
    </citation>
    <scope>NUCLEOTIDE SEQUENCE</scope>
    <source>
        <strain evidence="9">Huo1</strain>
        <tissue evidence="9">Leaf</tissue>
    </source>
</reference>
<dbReference type="SUPFAM" id="SSF56112">
    <property type="entry name" value="Protein kinase-like (PK-like)"/>
    <property type="match status" value="2"/>
</dbReference>
<keyword evidence="2" id="KW-0808">Transferase</keyword>
<comment type="caution">
    <text evidence="9">The sequence shown here is derived from an EMBL/GenBank/DDBJ whole genome shotgun (WGS) entry which is preliminary data.</text>
</comment>
<feature type="domain" description="Protein kinase" evidence="8">
    <location>
        <begin position="25"/>
        <end position="298"/>
    </location>
</feature>
<keyword evidence="10" id="KW-1185">Reference proteome</keyword>
<dbReference type="Gene3D" id="1.10.510.10">
    <property type="entry name" value="Transferase(Phosphotransferase) domain 1"/>
    <property type="match status" value="2"/>
</dbReference>
<sequence>MNSSTSENLCRRFSLAELNLAAGDFNDEHVIGKGGFGKVYRGFIHNDSIAVAIKRRLASDPSQGQTEFAAEIETLSKFRHRNLVSLIGYCDEDEEMILVYEYMSKGTLADNLHNQSTLSWNERLKICVGAGRGLDYLHSGCSVMHRDVKPTNIILDENFTGKVSDFGLAKHLGHDILESHVFTNVKGSFGYLDPSYFSTGVLTKGSDTYAFGIILLEVLSERRAVEGRLAGDEVCMSIWAQENIRNGKADQIVVSNLKGDISEDCLKTFVGIVKKCLHPDPKKRLTMTQVVAQLDLALEQQERKGTATLKLQFWPFWNKVKPSGKCETGSTAKDENEVEVDKLSKAISATAMKEDNVPFVLFGETEDIIEYDVSPICNGFKGILKIGEDATIQRLHYMPKHEFISEVSGSLTKLKHENVVEIVVYKFDGRQQVLAYDFAPRGSLHDILLEQQGIESSSNSYPALSWSQRMQIALGVAKGL</sequence>
<dbReference type="Proteomes" id="UP000298416">
    <property type="component" value="Unassembled WGS sequence"/>
</dbReference>
<evidence type="ECO:0000256" key="7">
    <source>
        <dbReference type="RuleBase" id="RU000304"/>
    </source>
</evidence>
<name>A0A8X8X0T6_SALSN</name>
<gene>
    <name evidence="9" type="ORF">SASPL_136548</name>
</gene>
<evidence type="ECO:0000313" key="10">
    <source>
        <dbReference type="Proteomes" id="UP000298416"/>
    </source>
</evidence>
<dbReference type="GO" id="GO:0005524">
    <property type="term" value="F:ATP binding"/>
    <property type="evidence" value="ECO:0007669"/>
    <property type="project" value="UniProtKB-UniRule"/>
</dbReference>
<proteinExistence type="inferred from homology"/>
<dbReference type="PROSITE" id="PS00108">
    <property type="entry name" value="PROTEIN_KINASE_ST"/>
    <property type="match status" value="1"/>
</dbReference>
<keyword evidence="1 7" id="KW-0723">Serine/threonine-protein kinase</keyword>
<evidence type="ECO:0000256" key="4">
    <source>
        <dbReference type="ARBA" id="ARBA00022777"/>
    </source>
</evidence>
<dbReference type="PANTHER" id="PTHR47989:SF62">
    <property type="entry name" value="OS05G0423500 PROTEIN"/>
    <property type="match status" value="1"/>
</dbReference>
<evidence type="ECO:0000256" key="2">
    <source>
        <dbReference type="ARBA" id="ARBA00022679"/>
    </source>
</evidence>
<dbReference type="InterPro" id="IPR017441">
    <property type="entry name" value="Protein_kinase_ATP_BS"/>
</dbReference>
<dbReference type="InterPro" id="IPR008271">
    <property type="entry name" value="Ser/Thr_kinase_AS"/>
</dbReference>
<evidence type="ECO:0000259" key="8">
    <source>
        <dbReference type="PROSITE" id="PS50011"/>
    </source>
</evidence>
<dbReference type="Gene3D" id="3.30.200.20">
    <property type="entry name" value="Phosphorylase Kinase, domain 1"/>
    <property type="match status" value="1"/>
</dbReference>
<protein>
    <recommendedName>
        <fullName evidence="8">Protein kinase domain-containing protein</fullName>
    </recommendedName>
</protein>
<feature type="binding site" evidence="6">
    <location>
        <position position="54"/>
    </location>
    <ligand>
        <name>ATP</name>
        <dbReference type="ChEBI" id="CHEBI:30616"/>
    </ligand>
</feature>
<organism evidence="9">
    <name type="scientific">Salvia splendens</name>
    <name type="common">Scarlet sage</name>
    <dbReference type="NCBI Taxonomy" id="180675"/>
    <lineage>
        <taxon>Eukaryota</taxon>
        <taxon>Viridiplantae</taxon>
        <taxon>Streptophyta</taxon>
        <taxon>Embryophyta</taxon>
        <taxon>Tracheophyta</taxon>
        <taxon>Spermatophyta</taxon>
        <taxon>Magnoliopsida</taxon>
        <taxon>eudicotyledons</taxon>
        <taxon>Gunneridae</taxon>
        <taxon>Pentapetalae</taxon>
        <taxon>asterids</taxon>
        <taxon>lamiids</taxon>
        <taxon>Lamiales</taxon>
        <taxon>Lamiaceae</taxon>
        <taxon>Nepetoideae</taxon>
        <taxon>Mentheae</taxon>
        <taxon>Salviinae</taxon>
        <taxon>Salvia</taxon>
        <taxon>Salvia subgen. Calosphace</taxon>
        <taxon>core Calosphace</taxon>
    </lineage>
</organism>
<evidence type="ECO:0000256" key="5">
    <source>
        <dbReference type="ARBA" id="ARBA00022840"/>
    </source>
</evidence>
<dbReference type="SMART" id="SM00220">
    <property type="entry name" value="S_TKc"/>
    <property type="match status" value="1"/>
</dbReference>
<dbReference type="PROSITE" id="PS50011">
    <property type="entry name" value="PROTEIN_KINASE_DOM"/>
    <property type="match status" value="1"/>
</dbReference>
<dbReference type="EMBL" id="PNBA02000013">
    <property type="protein sequence ID" value="KAG6404302.1"/>
    <property type="molecule type" value="Genomic_DNA"/>
</dbReference>
<dbReference type="PROSITE" id="PS00107">
    <property type="entry name" value="PROTEIN_KINASE_ATP"/>
    <property type="match status" value="1"/>
</dbReference>
<accession>A0A8X8X0T6</accession>
<evidence type="ECO:0000256" key="1">
    <source>
        <dbReference type="ARBA" id="ARBA00022527"/>
    </source>
</evidence>
<keyword evidence="5 6" id="KW-0067">ATP-binding</keyword>
<dbReference type="AlphaFoldDB" id="A0A8X8X0T6"/>
<evidence type="ECO:0000313" key="9">
    <source>
        <dbReference type="EMBL" id="KAG6404302.1"/>
    </source>
</evidence>
<comment type="similarity">
    <text evidence="7">Belongs to the protein kinase superfamily.</text>
</comment>
<dbReference type="Pfam" id="PF00069">
    <property type="entry name" value="Pkinase"/>
    <property type="match status" value="1"/>
</dbReference>
<reference evidence="9" key="1">
    <citation type="submission" date="2018-01" db="EMBL/GenBank/DDBJ databases">
        <authorList>
            <person name="Mao J.F."/>
        </authorList>
    </citation>
    <scope>NUCLEOTIDE SEQUENCE</scope>
    <source>
        <strain evidence="9">Huo1</strain>
        <tissue evidence="9">Leaf</tissue>
    </source>
</reference>
<evidence type="ECO:0000256" key="6">
    <source>
        <dbReference type="PROSITE-ProRule" id="PRU10141"/>
    </source>
</evidence>
<dbReference type="InterPro" id="IPR011009">
    <property type="entry name" value="Kinase-like_dom_sf"/>
</dbReference>
<dbReference type="GO" id="GO:0004674">
    <property type="term" value="F:protein serine/threonine kinase activity"/>
    <property type="evidence" value="ECO:0007669"/>
    <property type="project" value="UniProtKB-KW"/>
</dbReference>
<keyword evidence="3 6" id="KW-0547">Nucleotide-binding</keyword>
<evidence type="ECO:0000256" key="3">
    <source>
        <dbReference type="ARBA" id="ARBA00022741"/>
    </source>
</evidence>
<keyword evidence="4" id="KW-0418">Kinase</keyword>
<dbReference type="InterPro" id="IPR000719">
    <property type="entry name" value="Prot_kinase_dom"/>
</dbReference>